<dbReference type="STRING" id="285568.AQJ66_08755"/>
<dbReference type="EMBL" id="LMWX01000013">
    <property type="protein sequence ID" value="KUN87720.1"/>
    <property type="molecule type" value="Genomic_DNA"/>
</dbReference>
<comment type="caution">
    <text evidence="1">The sequence shown here is derived from an EMBL/GenBank/DDBJ whole genome shotgun (WGS) entry which is preliminary data.</text>
</comment>
<sequence length="521" mass="55047">MTGSTGDRRKRLGELCGTIASAGSKNDLIDAINDALAVSAPVGSTATLESLAKLYQKQDVWDLSKRIERVAKKGLPDVWAGNTSVLASDAVAAARRAANALSRAFDGGGLALLTFADALKDAQTQDSDGRQTLRDALGTLGGKDGWFDDLYEDDVEESVRLQARSLAAIGVGDMHRAAIAADDAAHAVARDLNKWVAEARLSKMGTGSLTAVDKLLLAETSAVDGDPVTNELLTAHDLERAGRRMDGLSAADRAAVDGMLAGSGSPQERAYLMKALAAGHSVAEIERFQGKIQGHDPEWLRRHLTPVVTALDSMQNEGLASDGSNNNKDYVTFDGQRWIQGGDGSEGTCVASSTVTARAIVDPLYALGLTGGPSGQEDDPDAFKRRLVAEQHRLHTEGDGGDHWEGMGPDGQEHIADSTIGAATGDDYQRRDLDGADDRRAALTDVEKAVADGRPVPVDVQGKDGAHAMTIIAQQGDMLQVYNPWGSTTWVSENDFINGHMGKAADSGLSDAYSVYLPTAK</sequence>
<name>A0A117RFD3_9ACTN</name>
<evidence type="ECO:0000313" key="2">
    <source>
        <dbReference type="Proteomes" id="UP000053024"/>
    </source>
</evidence>
<dbReference type="OrthoDB" id="4512149at2"/>
<gene>
    <name evidence="1" type="ORF">AQJ66_08755</name>
</gene>
<dbReference type="AlphaFoldDB" id="A0A117RFD3"/>
<dbReference type="RefSeq" id="WP_061918824.1">
    <property type="nucleotide sequence ID" value="NZ_KQ948853.1"/>
</dbReference>
<reference evidence="1 2" key="1">
    <citation type="submission" date="2015-10" db="EMBL/GenBank/DDBJ databases">
        <title>Draft genome sequence of Streptomyces bungoensis DSM 41781, type strain for the species Streptomyces bungoensis.</title>
        <authorList>
            <person name="Ruckert C."/>
            <person name="Winkler A."/>
            <person name="Kalinowski J."/>
            <person name="Kampfer P."/>
            <person name="Glaeser S."/>
        </authorList>
    </citation>
    <scope>NUCLEOTIDE SEQUENCE [LARGE SCALE GENOMIC DNA]</scope>
    <source>
        <strain evidence="1 2">DSM 41781</strain>
    </source>
</reference>
<organism evidence="1 2">
    <name type="scientific">Streptomyces bungoensis</name>
    <dbReference type="NCBI Taxonomy" id="285568"/>
    <lineage>
        <taxon>Bacteria</taxon>
        <taxon>Bacillati</taxon>
        <taxon>Actinomycetota</taxon>
        <taxon>Actinomycetes</taxon>
        <taxon>Kitasatosporales</taxon>
        <taxon>Streptomycetaceae</taxon>
        <taxon>Streptomyces</taxon>
    </lineage>
</organism>
<protein>
    <submittedName>
        <fullName evidence="1">Peptidoglycan-binding protein</fullName>
    </submittedName>
</protein>
<accession>A0A117RFD3</accession>
<evidence type="ECO:0000313" key="1">
    <source>
        <dbReference type="EMBL" id="KUN87720.1"/>
    </source>
</evidence>
<proteinExistence type="predicted"/>
<dbReference type="Proteomes" id="UP000053024">
    <property type="component" value="Unassembled WGS sequence"/>
</dbReference>
<keyword evidence="2" id="KW-1185">Reference proteome</keyword>